<accession>A0A067M9M0</accession>
<evidence type="ECO:0000256" key="1">
    <source>
        <dbReference type="SAM" id="MobiDB-lite"/>
    </source>
</evidence>
<evidence type="ECO:0000313" key="3">
    <source>
        <dbReference type="Proteomes" id="UP000027195"/>
    </source>
</evidence>
<evidence type="ECO:0000313" key="2">
    <source>
        <dbReference type="EMBL" id="KDQ11375.1"/>
    </source>
</evidence>
<dbReference type="Proteomes" id="UP000027195">
    <property type="component" value="Unassembled WGS sequence"/>
</dbReference>
<proteinExistence type="predicted"/>
<dbReference type="InParanoid" id="A0A067M9M0"/>
<name>A0A067M9M0_BOTB1</name>
<keyword evidence="3" id="KW-1185">Reference proteome</keyword>
<dbReference type="AlphaFoldDB" id="A0A067M9M0"/>
<sequence>MIADRANKAIAKPWLIDKGESREDALASTGSDRKPRTIAFSDTKHERRRTQSTVNSLNSYTTRQSTSTTPCSESKSTINRPSSQGLSGGYLARAMPNARAGPSDSSNLVR</sequence>
<dbReference type="HOGENOM" id="CLU_2170661_0_0_1"/>
<dbReference type="EMBL" id="KL198059">
    <property type="protein sequence ID" value="KDQ11375.1"/>
    <property type="molecule type" value="Genomic_DNA"/>
</dbReference>
<organism evidence="2 3">
    <name type="scientific">Botryobasidium botryosum (strain FD-172 SS1)</name>
    <dbReference type="NCBI Taxonomy" id="930990"/>
    <lineage>
        <taxon>Eukaryota</taxon>
        <taxon>Fungi</taxon>
        <taxon>Dikarya</taxon>
        <taxon>Basidiomycota</taxon>
        <taxon>Agaricomycotina</taxon>
        <taxon>Agaricomycetes</taxon>
        <taxon>Cantharellales</taxon>
        <taxon>Botryobasidiaceae</taxon>
        <taxon>Botryobasidium</taxon>
    </lineage>
</organism>
<reference evidence="3" key="1">
    <citation type="journal article" date="2014" name="Proc. Natl. Acad. Sci. U.S.A.">
        <title>Extensive sampling of basidiomycete genomes demonstrates inadequacy of the white-rot/brown-rot paradigm for wood decay fungi.</title>
        <authorList>
            <person name="Riley R."/>
            <person name="Salamov A.A."/>
            <person name="Brown D.W."/>
            <person name="Nagy L.G."/>
            <person name="Floudas D."/>
            <person name="Held B.W."/>
            <person name="Levasseur A."/>
            <person name="Lombard V."/>
            <person name="Morin E."/>
            <person name="Otillar R."/>
            <person name="Lindquist E.A."/>
            <person name="Sun H."/>
            <person name="LaButti K.M."/>
            <person name="Schmutz J."/>
            <person name="Jabbour D."/>
            <person name="Luo H."/>
            <person name="Baker S.E."/>
            <person name="Pisabarro A.G."/>
            <person name="Walton J.D."/>
            <person name="Blanchette R.A."/>
            <person name="Henrissat B."/>
            <person name="Martin F."/>
            <person name="Cullen D."/>
            <person name="Hibbett D.S."/>
            <person name="Grigoriev I.V."/>
        </authorList>
    </citation>
    <scope>NUCLEOTIDE SEQUENCE [LARGE SCALE GENOMIC DNA]</scope>
    <source>
        <strain evidence="3">FD-172 SS1</strain>
    </source>
</reference>
<protein>
    <submittedName>
        <fullName evidence="2">Uncharacterized protein</fullName>
    </submittedName>
</protein>
<feature type="compositionally biased region" description="Basic and acidic residues" evidence="1">
    <location>
        <begin position="15"/>
        <end position="35"/>
    </location>
</feature>
<feature type="compositionally biased region" description="Polar residues" evidence="1">
    <location>
        <begin position="51"/>
        <end position="85"/>
    </location>
</feature>
<gene>
    <name evidence="2" type="ORF">BOTBODRAFT_459427</name>
</gene>
<feature type="region of interest" description="Disordered" evidence="1">
    <location>
        <begin position="1"/>
        <end position="110"/>
    </location>
</feature>